<organism evidence="1 2">
    <name type="scientific">Cephus cinctus</name>
    <name type="common">Wheat stem sawfly</name>
    <dbReference type="NCBI Taxonomy" id="211228"/>
    <lineage>
        <taxon>Eukaryota</taxon>
        <taxon>Metazoa</taxon>
        <taxon>Ecdysozoa</taxon>
        <taxon>Arthropoda</taxon>
        <taxon>Hexapoda</taxon>
        <taxon>Insecta</taxon>
        <taxon>Pterygota</taxon>
        <taxon>Neoptera</taxon>
        <taxon>Endopterygota</taxon>
        <taxon>Hymenoptera</taxon>
        <taxon>Cephoidea</taxon>
        <taxon>Cephidae</taxon>
        <taxon>Cephus</taxon>
    </lineage>
</organism>
<keyword evidence="1" id="KW-1185">Reference proteome</keyword>
<dbReference type="Proteomes" id="UP000694920">
    <property type="component" value="Unplaced"/>
</dbReference>
<proteinExistence type="predicted"/>
<sequence>MDVGSRATLIDAKIASDLGIDGPMDLLGLEGVGKMEFADPRSRRVSIKVSSPDNTITLRYDDTPGHMDDTAGKNIGLANTQAFVGEDRTVDLIGHLHCDVFNQDKLLLNGVELRLRLVCTRDGFSHMDPKSECSLHITEATLLVRLAKISPGNLIAHCKMLPKTTAKYPLTRVEVKALTMHPGLHGGTMDNGILGQLPKRIIIGFVGNKAFNVPPKALQTDFGKAGLYVEAYHTLLSGTGMHFLNEGNSISRSAYADGYCLFVFDLTPNLSANSNTHWNLIKHGSLRIEVRFDEPLAATVNCIVYAEYDNVLEIDAARQIVVDYGG</sequence>
<dbReference type="AlphaFoldDB" id="A0AAJ7BU10"/>
<dbReference type="KEGG" id="ccin:107267321"/>
<protein>
    <submittedName>
        <fullName evidence="2">Uncharacterized protein F54H12.2-like</fullName>
    </submittedName>
</protein>
<name>A0AAJ7BU10_CEPCN</name>
<gene>
    <name evidence="2" type="primary">LOC107267321</name>
</gene>
<reference evidence="2" key="1">
    <citation type="submission" date="2025-08" db="UniProtKB">
        <authorList>
            <consortium name="RefSeq"/>
        </authorList>
    </citation>
    <scope>IDENTIFICATION</scope>
</reference>
<dbReference type="GeneID" id="107267321"/>
<evidence type="ECO:0000313" key="2">
    <source>
        <dbReference type="RefSeq" id="XP_015594342.1"/>
    </source>
</evidence>
<evidence type="ECO:0000313" key="1">
    <source>
        <dbReference type="Proteomes" id="UP000694920"/>
    </source>
</evidence>
<accession>A0AAJ7BU10</accession>
<dbReference type="RefSeq" id="XP_015594342.1">
    <property type="nucleotide sequence ID" value="XM_015738856.1"/>
</dbReference>